<proteinExistence type="predicted"/>
<dbReference type="AlphaFoldDB" id="A0A1I4KSL3"/>
<accession>A0A1I4KSL3</accession>
<protein>
    <submittedName>
        <fullName evidence="2">Uncharacterized protein</fullName>
    </submittedName>
</protein>
<evidence type="ECO:0000313" key="3">
    <source>
        <dbReference type="Proteomes" id="UP000199048"/>
    </source>
</evidence>
<gene>
    <name evidence="2" type="ORF">SAMN05192568_101198</name>
</gene>
<evidence type="ECO:0000256" key="1">
    <source>
        <dbReference type="SAM" id="SignalP"/>
    </source>
</evidence>
<dbReference type="EMBL" id="FOTK01000011">
    <property type="protein sequence ID" value="SFL81397.1"/>
    <property type="molecule type" value="Genomic_DNA"/>
</dbReference>
<keyword evidence="1" id="KW-0732">Signal</keyword>
<feature type="signal peptide" evidence="1">
    <location>
        <begin position="1"/>
        <end position="22"/>
    </location>
</feature>
<dbReference type="OrthoDB" id="7998634at2"/>
<dbReference type="STRING" id="582667.SAMN05192568_101198"/>
<dbReference type="RefSeq" id="WP_092041038.1">
    <property type="nucleotide sequence ID" value="NZ_FOTK01000011.1"/>
</dbReference>
<evidence type="ECO:0000313" key="2">
    <source>
        <dbReference type="EMBL" id="SFL81397.1"/>
    </source>
</evidence>
<dbReference type="Proteomes" id="UP000199048">
    <property type="component" value="Unassembled WGS sequence"/>
</dbReference>
<organism evidence="2 3">
    <name type="scientific">Methylobacterium pseudosasicola</name>
    <dbReference type="NCBI Taxonomy" id="582667"/>
    <lineage>
        <taxon>Bacteria</taxon>
        <taxon>Pseudomonadati</taxon>
        <taxon>Pseudomonadota</taxon>
        <taxon>Alphaproteobacteria</taxon>
        <taxon>Hyphomicrobiales</taxon>
        <taxon>Methylobacteriaceae</taxon>
        <taxon>Methylobacterium</taxon>
    </lineage>
</organism>
<feature type="chain" id="PRO_5011532873" evidence="1">
    <location>
        <begin position="23"/>
        <end position="93"/>
    </location>
</feature>
<sequence length="93" mass="9605">MRSGTLLAALPLVLLGATHASAQDRTTITACDTLIAARRIDAATGSARDAPEAGCRQIPKAEIGTVEQRALIGGAPYECMTITGAGRCLWVVP</sequence>
<name>A0A1I4KSL3_9HYPH</name>
<keyword evidence="3" id="KW-1185">Reference proteome</keyword>
<reference evidence="3" key="1">
    <citation type="submission" date="2016-10" db="EMBL/GenBank/DDBJ databases">
        <authorList>
            <person name="Varghese N."/>
            <person name="Submissions S."/>
        </authorList>
    </citation>
    <scope>NUCLEOTIDE SEQUENCE [LARGE SCALE GENOMIC DNA]</scope>
    <source>
        <strain evidence="3">BL36</strain>
    </source>
</reference>